<dbReference type="AlphaFoldDB" id="A0AAP0LMY2"/>
<gene>
    <name evidence="1" type="ORF">WN944_024129</name>
</gene>
<name>A0AAP0LMY2_9ROSI</name>
<dbReference type="EMBL" id="JBCGBO010000024">
    <property type="protein sequence ID" value="KAK9180992.1"/>
    <property type="molecule type" value="Genomic_DNA"/>
</dbReference>
<proteinExistence type="predicted"/>
<protein>
    <submittedName>
        <fullName evidence="1">Uncharacterized protein</fullName>
    </submittedName>
</protein>
<organism evidence="1 2">
    <name type="scientific">Citrus x changshan-huyou</name>
    <dbReference type="NCBI Taxonomy" id="2935761"/>
    <lineage>
        <taxon>Eukaryota</taxon>
        <taxon>Viridiplantae</taxon>
        <taxon>Streptophyta</taxon>
        <taxon>Embryophyta</taxon>
        <taxon>Tracheophyta</taxon>
        <taxon>Spermatophyta</taxon>
        <taxon>Magnoliopsida</taxon>
        <taxon>eudicotyledons</taxon>
        <taxon>Gunneridae</taxon>
        <taxon>Pentapetalae</taxon>
        <taxon>rosids</taxon>
        <taxon>malvids</taxon>
        <taxon>Sapindales</taxon>
        <taxon>Rutaceae</taxon>
        <taxon>Aurantioideae</taxon>
        <taxon>Citrus</taxon>
    </lineage>
</organism>
<sequence length="81" mass="9308">MRGDAKEDRPVSITSVVFVSKEFQPNGKCFRITLMNIADDSKKVHLTKVHQFDLFSFAQGVFRYLDTLVGIKEVITVQLRF</sequence>
<evidence type="ECO:0000313" key="1">
    <source>
        <dbReference type="EMBL" id="KAK9180992.1"/>
    </source>
</evidence>
<reference evidence="1 2" key="1">
    <citation type="submission" date="2024-05" db="EMBL/GenBank/DDBJ databases">
        <title>Haplotype-resolved chromosome-level genome assembly of Huyou (Citrus changshanensis).</title>
        <authorList>
            <person name="Miao C."/>
            <person name="Chen W."/>
            <person name="Wu Y."/>
            <person name="Wang L."/>
            <person name="Zhao S."/>
            <person name="Grierson D."/>
            <person name="Xu C."/>
            <person name="Chen K."/>
        </authorList>
    </citation>
    <scope>NUCLEOTIDE SEQUENCE [LARGE SCALE GENOMIC DNA]</scope>
    <source>
        <strain evidence="1">01-14</strain>
        <tissue evidence="1">Leaf</tissue>
    </source>
</reference>
<evidence type="ECO:0000313" key="2">
    <source>
        <dbReference type="Proteomes" id="UP001428341"/>
    </source>
</evidence>
<dbReference type="Proteomes" id="UP001428341">
    <property type="component" value="Unassembled WGS sequence"/>
</dbReference>
<keyword evidence="2" id="KW-1185">Reference proteome</keyword>
<accession>A0AAP0LMY2</accession>
<comment type="caution">
    <text evidence="1">The sequence shown here is derived from an EMBL/GenBank/DDBJ whole genome shotgun (WGS) entry which is preliminary data.</text>
</comment>